<dbReference type="InParanoid" id="A0A7C8N152"/>
<dbReference type="AlphaFoldDB" id="A0A7C8N152"/>
<keyword evidence="8" id="KW-1185">Reference proteome</keyword>
<evidence type="ECO:0000313" key="7">
    <source>
        <dbReference type="EMBL" id="KAF2963997.1"/>
    </source>
</evidence>
<feature type="region of interest" description="Disordered" evidence="5">
    <location>
        <begin position="31"/>
        <end position="138"/>
    </location>
</feature>
<name>A0A7C8N152_9PEZI</name>
<feature type="compositionally biased region" description="Low complexity" evidence="5">
    <location>
        <begin position="84"/>
        <end position="98"/>
    </location>
</feature>
<keyword evidence="2" id="KW-0540">Nuclease</keyword>
<dbReference type="CDD" id="cd06145">
    <property type="entry name" value="REX1_like"/>
    <property type="match status" value="1"/>
</dbReference>
<reference evidence="7 8" key="1">
    <citation type="submission" date="2019-12" db="EMBL/GenBank/DDBJ databases">
        <title>Draft genome sequence of the ascomycete Xylaria multiplex DSM 110363.</title>
        <authorList>
            <person name="Buettner E."/>
            <person name="Kellner H."/>
        </authorList>
    </citation>
    <scope>NUCLEOTIDE SEQUENCE [LARGE SCALE GENOMIC DNA]</scope>
    <source>
        <strain evidence="7 8">DSM 110363</strain>
    </source>
</reference>
<dbReference type="InterPro" id="IPR012337">
    <property type="entry name" value="RNaseH-like_sf"/>
</dbReference>
<feature type="compositionally biased region" description="Basic and acidic residues" evidence="5">
    <location>
        <begin position="61"/>
        <end position="82"/>
    </location>
</feature>
<feature type="compositionally biased region" description="Polar residues" evidence="5">
    <location>
        <begin position="42"/>
        <end position="59"/>
    </location>
</feature>
<dbReference type="EMBL" id="WUBL01000171">
    <property type="protein sequence ID" value="KAF2963997.1"/>
    <property type="molecule type" value="Genomic_DNA"/>
</dbReference>
<evidence type="ECO:0000256" key="5">
    <source>
        <dbReference type="SAM" id="MobiDB-lite"/>
    </source>
</evidence>
<dbReference type="Proteomes" id="UP000481858">
    <property type="component" value="Unassembled WGS sequence"/>
</dbReference>
<organism evidence="7 8">
    <name type="scientific">Xylaria multiplex</name>
    <dbReference type="NCBI Taxonomy" id="323545"/>
    <lineage>
        <taxon>Eukaryota</taxon>
        <taxon>Fungi</taxon>
        <taxon>Dikarya</taxon>
        <taxon>Ascomycota</taxon>
        <taxon>Pezizomycotina</taxon>
        <taxon>Sordariomycetes</taxon>
        <taxon>Xylariomycetidae</taxon>
        <taxon>Xylariales</taxon>
        <taxon>Xylariaceae</taxon>
        <taxon>Xylaria</taxon>
    </lineage>
</organism>
<comment type="similarity">
    <text evidence="1">Belongs to the REXO1/REXO3 family.</text>
</comment>
<dbReference type="InterPro" id="IPR036397">
    <property type="entry name" value="RNaseH_sf"/>
</dbReference>
<proteinExistence type="inferred from homology"/>
<feature type="compositionally biased region" description="Low complexity" evidence="5">
    <location>
        <begin position="121"/>
        <end position="133"/>
    </location>
</feature>
<dbReference type="Gene3D" id="3.30.420.10">
    <property type="entry name" value="Ribonuclease H-like superfamily/Ribonuclease H"/>
    <property type="match status" value="1"/>
</dbReference>
<dbReference type="GO" id="GO:0004527">
    <property type="term" value="F:exonuclease activity"/>
    <property type="evidence" value="ECO:0007669"/>
    <property type="project" value="UniProtKB-KW"/>
</dbReference>
<dbReference type="PANTHER" id="PTHR12801:SF112">
    <property type="entry name" value="RNA EXONUCLEASE 3"/>
    <property type="match status" value="1"/>
</dbReference>
<comment type="caution">
    <text evidence="7">The sequence shown here is derived from an EMBL/GenBank/DDBJ whole genome shotgun (WGS) entry which is preliminary data.</text>
</comment>
<dbReference type="FunCoup" id="A0A7C8N152">
    <property type="interactions" value="66"/>
</dbReference>
<keyword evidence="3" id="KW-0378">Hydrolase</keyword>
<feature type="region of interest" description="Disordered" evidence="5">
    <location>
        <begin position="518"/>
        <end position="537"/>
    </location>
</feature>
<accession>A0A7C8N152</accession>
<dbReference type="GO" id="GO:0005634">
    <property type="term" value="C:nucleus"/>
    <property type="evidence" value="ECO:0007669"/>
    <property type="project" value="TreeGrafter"/>
</dbReference>
<evidence type="ECO:0000313" key="8">
    <source>
        <dbReference type="Proteomes" id="UP000481858"/>
    </source>
</evidence>
<dbReference type="SUPFAM" id="SSF53098">
    <property type="entry name" value="Ribonuclease H-like"/>
    <property type="match status" value="1"/>
</dbReference>
<dbReference type="GO" id="GO:0003676">
    <property type="term" value="F:nucleic acid binding"/>
    <property type="evidence" value="ECO:0007669"/>
    <property type="project" value="InterPro"/>
</dbReference>
<dbReference type="InterPro" id="IPR013520">
    <property type="entry name" value="Ribonucl_H"/>
</dbReference>
<gene>
    <name evidence="7" type="ORF">GQX73_g9579</name>
</gene>
<dbReference type="InterPro" id="IPR047021">
    <property type="entry name" value="REXO1/3/4-like"/>
</dbReference>
<protein>
    <recommendedName>
        <fullName evidence="6">Exonuclease domain-containing protein</fullName>
    </recommendedName>
</protein>
<evidence type="ECO:0000259" key="6">
    <source>
        <dbReference type="SMART" id="SM00479"/>
    </source>
</evidence>
<evidence type="ECO:0000256" key="2">
    <source>
        <dbReference type="ARBA" id="ARBA00022722"/>
    </source>
</evidence>
<feature type="compositionally biased region" description="Basic and acidic residues" evidence="5">
    <location>
        <begin position="31"/>
        <end position="41"/>
    </location>
</feature>
<dbReference type="InterPro" id="IPR034922">
    <property type="entry name" value="REX1-like_exo"/>
</dbReference>
<keyword evidence="4" id="KW-0269">Exonuclease</keyword>
<sequence>MANTLAALKSLPCPAGDNCTAFQCLFSHARDKSESDNKSVDHNTLNIQKPPKVTTTSRTHTNHDRVDSPEHDLQRKRVKLDLDSAAASPRPSSVSASSLKIRPGEQRKGSPARMSATIHNSSSRLSGPNLSSLTETKKQVVGPQAKLLQSMAAVSTAPAQSLSFTPEARPKPPNTPKPSSTGPESLNPRLLKKAPTSHATRVALVKALHKEFQRLNDELKKTAKGAERKWLLSDQEVIVKALDEEQEIATKKTSIYNTSIRTRILMYKKMSLAQWKDERSKVAQSADPSSTESASTAVVESIETGLTPSQELQFLPRLVFDLTPLEAYGYISKVPSEEDVADAEATVKACGNTETCDRCTRRFQVFPGRRESDGALASNGNCTYHPGKLYYLERAPGDRSRAQRRFRCCQRNYEDEAGGCTTAEHHVFKTTDPKRLAAVLNFVHTPVNPKVPEDRAVSFDCEMGYTVYGLELIRLTVVSWPAGDTLLDILVRPVGEVLDFNTRFSGVRPEDMASAERCDVGSNHEPTVIPTQDPTQKPERRLKIAASPKIARDILFTVISAETPLIGHGLENDLNAARIIHPKCIDTVLLWPHSRGLPMRNGLKYLMETKLGRKIQVEAPEGPLEGHDSAEDAQAAGDLVRLKIRDEWKTMQMKGWAMGAGGELMAPTEDWTVVGGAQVKKPHSR</sequence>
<evidence type="ECO:0000256" key="1">
    <source>
        <dbReference type="ARBA" id="ARBA00006357"/>
    </source>
</evidence>
<feature type="region of interest" description="Disordered" evidence="5">
    <location>
        <begin position="158"/>
        <end position="196"/>
    </location>
</feature>
<dbReference type="OrthoDB" id="3996471at2759"/>
<dbReference type="PANTHER" id="PTHR12801">
    <property type="entry name" value="RNA EXONUCLEASE REXO1 / RECO3 FAMILY MEMBER-RELATED"/>
    <property type="match status" value="1"/>
</dbReference>
<feature type="domain" description="Exonuclease" evidence="6">
    <location>
        <begin position="455"/>
        <end position="649"/>
    </location>
</feature>
<dbReference type="SMART" id="SM00479">
    <property type="entry name" value="EXOIII"/>
    <property type="match status" value="1"/>
</dbReference>
<evidence type="ECO:0000256" key="4">
    <source>
        <dbReference type="ARBA" id="ARBA00022839"/>
    </source>
</evidence>
<evidence type="ECO:0000256" key="3">
    <source>
        <dbReference type="ARBA" id="ARBA00022801"/>
    </source>
</evidence>